<evidence type="ECO:0000313" key="2">
    <source>
        <dbReference type="EMBL" id="CDZ98412.1"/>
    </source>
</evidence>
<sequence length="642" mass="69038">MTSQRTLGQARSFPRLQTPTQPSSKRHSPDEIPYTLPSPSSPLSSHRHRRRKSFDVGPGSSVSSLPAYADIFTSSPIPALTKSFTTNVLGKQSSTPLEPRVESQPEWKRASISNRSIKGRADTLEKDKEILSFDQSVPSCMTGDTKVPSLKSGISREKLFRSSDPSDPSICQTPQSNSVLQIREYSSSSLSLSTSSVSLSSSLTERSEHEEQLGFTRLDEETYPYEDFSIWLDRMLTKSTSALATAQVLLSGALGVRGALYDWNEREAEGDGALGRIWVETQCRSKRDDDHNATLTSLTAETLCILGGRPSNQPSSTTFLSSGLKSASEHGRKSIEISDISRVESDQNESLSPQATMARSAKQKDPIGLSSVGRINSSPTVGMSSSFQSSNLPVSSPSLSPSSMTSTTTAKGWSPSTTTNRAPSFIRVRSSPVVDVSDASPTQYSKRVQLSANGSSPLTNGPVPARVRLTKGTDEVCLEEKDDHLKVRSWGEDGTQDIASTKDTPGRVQSRETSPDFKLNGPTSMMSVRSNQMKYSLSFPPEQQPSPSSSSIVFSTTHSNSPSEAQRSGVSTSRHLPVESNDTVGISLSLRAVQPGNRENIQGESSEALIRLRNLGAGTGGDVGEGAGAGRKSWVGGWFGSS</sequence>
<feature type="compositionally biased region" description="Basic and acidic residues" evidence="1">
    <location>
        <begin position="99"/>
        <end position="108"/>
    </location>
</feature>
<feature type="compositionally biased region" description="Low complexity" evidence="1">
    <location>
        <begin position="537"/>
        <end position="561"/>
    </location>
</feature>
<feature type="region of interest" description="Disordered" evidence="1">
    <location>
        <begin position="330"/>
        <end position="426"/>
    </location>
</feature>
<feature type="region of interest" description="Disordered" evidence="1">
    <location>
        <begin position="89"/>
        <end position="108"/>
    </location>
</feature>
<feature type="compositionally biased region" description="Polar residues" evidence="1">
    <location>
        <begin position="373"/>
        <end position="383"/>
    </location>
</feature>
<name>A0A0F7SMV4_PHARH</name>
<feature type="region of interest" description="Disordered" evidence="1">
    <location>
        <begin position="1"/>
        <end position="62"/>
    </location>
</feature>
<feature type="compositionally biased region" description="Polar residues" evidence="1">
    <location>
        <begin position="562"/>
        <end position="578"/>
    </location>
</feature>
<feature type="compositionally biased region" description="Low complexity" evidence="1">
    <location>
        <begin position="384"/>
        <end position="409"/>
    </location>
</feature>
<feature type="region of interest" description="Disordered" evidence="1">
    <location>
        <begin position="616"/>
        <end position="642"/>
    </location>
</feature>
<protein>
    <submittedName>
        <fullName evidence="2">Uncharacterized protein</fullName>
    </submittedName>
</protein>
<accession>A0A0F7SMV4</accession>
<proteinExistence type="predicted"/>
<feature type="compositionally biased region" description="Polar residues" evidence="1">
    <location>
        <begin position="447"/>
        <end position="459"/>
    </location>
</feature>
<feature type="compositionally biased region" description="Basic and acidic residues" evidence="1">
    <location>
        <begin position="330"/>
        <end position="345"/>
    </location>
</feature>
<feature type="region of interest" description="Disordered" evidence="1">
    <location>
        <begin position="488"/>
        <end position="525"/>
    </location>
</feature>
<feature type="region of interest" description="Disordered" evidence="1">
    <location>
        <begin position="537"/>
        <end position="578"/>
    </location>
</feature>
<organism evidence="2">
    <name type="scientific">Phaffia rhodozyma</name>
    <name type="common">Yeast</name>
    <name type="synonym">Xanthophyllomyces dendrorhous</name>
    <dbReference type="NCBI Taxonomy" id="264483"/>
    <lineage>
        <taxon>Eukaryota</taxon>
        <taxon>Fungi</taxon>
        <taxon>Dikarya</taxon>
        <taxon>Basidiomycota</taxon>
        <taxon>Agaricomycotina</taxon>
        <taxon>Tremellomycetes</taxon>
        <taxon>Cystofilobasidiales</taxon>
        <taxon>Mrakiaceae</taxon>
        <taxon>Phaffia</taxon>
    </lineage>
</organism>
<dbReference type="EMBL" id="LN483345">
    <property type="protein sequence ID" value="CDZ98412.1"/>
    <property type="molecule type" value="Genomic_DNA"/>
</dbReference>
<dbReference type="AlphaFoldDB" id="A0A0F7SMV4"/>
<feature type="region of interest" description="Disordered" evidence="1">
    <location>
        <begin position="447"/>
        <end position="467"/>
    </location>
</feature>
<feature type="compositionally biased region" description="Polar residues" evidence="1">
    <location>
        <begin position="348"/>
        <end position="357"/>
    </location>
</feature>
<reference evidence="2" key="1">
    <citation type="submission" date="2014-08" db="EMBL/GenBank/DDBJ databases">
        <authorList>
            <person name="Sharma Rahul"/>
            <person name="Thines Marco"/>
        </authorList>
    </citation>
    <scope>NUCLEOTIDE SEQUENCE</scope>
</reference>
<feature type="compositionally biased region" description="Gly residues" evidence="1">
    <location>
        <begin position="617"/>
        <end position="629"/>
    </location>
</feature>
<feature type="compositionally biased region" description="Polar residues" evidence="1">
    <location>
        <begin position="1"/>
        <end position="23"/>
    </location>
</feature>
<feature type="compositionally biased region" description="Polar residues" evidence="1">
    <location>
        <begin position="410"/>
        <end position="422"/>
    </location>
</feature>
<evidence type="ECO:0000256" key="1">
    <source>
        <dbReference type="SAM" id="MobiDB-lite"/>
    </source>
</evidence>